<dbReference type="RefSeq" id="WP_369743422.1">
    <property type="nucleotide sequence ID" value="NZ_CP165718.1"/>
</dbReference>
<sequence length="323" mass="34827">MKHIDVFNGDADGIFSLIQWRKAFPVNKSQVISGVKRDNALIQHINPEQASGARVTSLDLSFDKNTEALRSILPSVESVFYCDHHQAKTLFEHPRLTTVIDFSPSVCTGLLVSEYLNQQYHVWAIAAAFGDSLNSVAYAECSKLGLSNEQSEQLREFGVLVNYNGYGANLTDLHFKPQDLYQALLAYDSPFDIVADSTSPFAALRDGYAEDMQKARNAVVVAENKSVKALLLDDAAWARRISGTLGNDLAHANPDKAIVIATPNADGCTLTISLRAPKSNLQGAGDICSGFATGGGRAGAAGVNALPMEQLDLFINAVTLAYS</sequence>
<dbReference type="InterPro" id="IPR038763">
    <property type="entry name" value="DHH_sf"/>
</dbReference>
<accession>A0AB39XB82</accession>
<evidence type="ECO:0000313" key="1">
    <source>
        <dbReference type="EMBL" id="XDV10114.1"/>
    </source>
</evidence>
<proteinExistence type="predicted"/>
<dbReference type="EMBL" id="CP165718">
    <property type="protein sequence ID" value="XDV10114.1"/>
    <property type="molecule type" value="Genomic_DNA"/>
</dbReference>
<reference evidence="1" key="1">
    <citation type="submission" date="2024-07" db="EMBL/GenBank/DDBJ databases">
        <title>Whole genome sequence of bacterial strains from algal surface.</title>
        <authorList>
            <person name="Kumar P."/>
        </authorList>
    </citation>
    <scope>NUCLEOTIDE SEQUENCE</scope>
    <source>
        <strain evidence="1">PP-1MA</strain>
    </source>
</reference>
<organism evidence="1">
    <name type="scientific">Pseudidiomarina sp. PP-1MA</name>
    <dbReference type="NCBI Taxonomy" id="3237706"/>
    <lineage>
        <taxon>Bacteria</taxon>
        <taxon>Pseudomonadati</taxon>
        <taxon>Pseudomonadota</taxon>
        <taxon>Gammaproteobacteria</taxon>
        <taxon>Alteromonadales</taxon>
        <taxon>Idiomarinaceae</taxon>
        <taxon>Pseudidiomarina</taxon>
    </lineage>
</organism>
<dbReference type="SUPFAM" id="SSF64182">
    <property type="entry name" value="DHH phosphoesterases"/>
    <property type="match status" value="1"/>
</dbReference>
<dbReference type="AlphaFoldDB" id="A0AB39XB82"/>
<name>A0AB39XB82_9GAMM</name>
<gene>
    <name evidence="1" type="ORF">AB8S08_02605</name>
</gene>
<protein>
    <submittedName>
        <fullName evidence="1">DHH family phosphoesterase</fullName>
    </submittedName>
</protein>